<dbReference type="Gene3D" id="1.10.8.500">
    <property type="entry name" value="HAMP domain in histidine kinase"/>
    <property type="match status" value="1"/>
</dbReference>
<dbReference type="eggNOG" id="COG5002">
    <property type="taxonomic scope" value="Bacteria"/>
</dbReference>
<dbReference type="GO" id="GO:0000155">
    <property type="term" value="F:phosphorelay sensor kinase activity"/>
    <property type="evidence" value="ECO:0007669"/>
    <property type="project" value="InterPro"/>
</dbReference>
<dbReference type="CDD" id="cd00082">
    <property type="entry name" value="HisKA"/>
    <property type="match status" value="1"/>
</dbReference>
<evidence type="ECO:0000256" key="8">
    <source>
        <dbReference type="ARBA" id="ARBA00023136"/>
    </source>
</evidence>
<reference evidence="12 13" key="1">
    <citation type="journal article" date="2011" name="J. Bacteriol.">
        <title>Draft genome sequence of Caloramator australicus strain RC3T, a thermoanaerobe from the Great Artesian Basin of Australia.</title>
        <authorList>
            <person name="Ogg C.D."/>
            <person name="Patel B.K.C."/>
        </authorList>
    </citation>
    <scope>NUCLEOTIDE SEQUENCE [LARGE SCALE GENOMIC DNA]</scope>
    <source>
        <strain evidence="12 13">RC3</strain>
    </source>
</reference>
<dbReference type="STRING" id="857293.CAAU_2255"/>
<dbReference type="PROSITE" id="PS50109">
    <property type="entry name" value="HIS_KIN"/>
    <property type="match status" value="1"/>
</dbReference>
<feature type="coiled-coil region" evidence="9">
    <location>
        <begin position="25"/>
        <end position="59"/>
    </location>
</feature>
<keyword evidence="9" id="KW-0175">Coiled coil</keyword>
<keyword evidence="6 12" id="KW-0418">Kinase</keyword>
<gene>
    <name evidence="12" type="ORF">CAAU_2255</name>
</gene>
<dbReference type="Gene3D" id="1.10.287.130">
    <property type="match status" value="1"/>
</dbReference>
<dbReference type="PRINTS" id="PR00344">
    <property type="entry name" value="BCTRLSENSOR"/>
</dbReference>
<dbReference type="PANTHER" id="PTHR45453">
    <property type="entry name" value="PHOSPHATE REGULON SENSOR PROTEIN PHOR"/>
    <property type="match status" value="1"/>
</dbReference>
<dbReference type="FunFam" id="3.30.565.10:FF:000006">
    <property type="entry name" value="Sensor histidine kinase WalK"/>
    <property type="match status" value="1"/>
</dbReference>
<sequence length="282" mass="32032">MANLDFSQKCNIKSEDEIGSLANSLNVLSENLNNALTSLKEANAKLEEDIEKEKKLDKMRRDFIAAVSHDLKTPIALIEGYAEALKDGIFDDKEKDYYLKIILDETKSMTNLVEDMLELSKLESGKFELSKENFKLDKLIKIIVSKFKGPIEEKNITLKLNLIDDMEVFADFDRMNQVLTNYITNAIKHTPENGTIYINMINEDGQVKVEVENTGSHIPDEERERIWDIFYKLDKSRNRKLGGTGIGLSIVKNVMQLHGGGYGVENTNNGVRFYITLPKKGC</sequence>
<feature type="domain" description="Histidine kinase" evidence="10">
    <location>
        <begin position="66"/>
        <end position="281"/>
    </location>
</feature>
<dbReference type="Pfam" id="PF00512">
    <property type="entry name" value="HisKA"/>
    <property type="match status" value="1"/>
</dbReference>
<keyword evidence="8" id="KW-0472">Membrane</keyword>
<keyword evidence="7" id="KW-0902">Two-component regulatory system</keyword>
<dbReference type="GO" id="GO:0004721">
    <property type="term" value="F:phosphoprotein phosphatase activity"/>
    <property type="evidence" value="ECO:0007669"/>
    <property type="project" value="TreeGrafter"/>
</dbReference>
<dbReference type="InterPro" id="IPR036890">
    <property type="entry name" value="HATPase_C_sf"/>
</dbReference>
<dbReference type="Pfam" id="PF02518">
    <property type="entry name" value="HATPase_c"/>
    <property type="match status" value="1"/>
</dbReference>
<dbReference type="InterPro" id="IPR004358">
    <property type="entry name" value="Sig_transdc_His_kin-like_C"/>
</dbReference>
<evidence type="ECO:0000256" key="9">
    <source>
        <dbReference type="SAM" id="Coils"/>
    </source>
</evidence>
<dbReference type="InterPro" id="IPR003660">
    <property type="entry name" value="HAMP_dom"/>
</dbReference>
<dbReference type="SMART" id="SM00387">
    <property type="entry name" value="HATPase_c"/>
    <property type="match status" value="1"/>
</dbReference>
<protein>
    <recommendedName>
        <fullName evidence="3">histidine kinase</fullName>
        <ecNumber evidence="3">2.7.13.3</ecNumber>
    </recommendedName>
</protein>
<evidence type="ECO:0000259" key="11">
    <source>
        <dbReference type="PROSITE" id="PS50885"/>
    </source>
</evidence>
<dbReference type="Gene3D" id="3.30.565.10">
    <property type="entry name" value="Histidine kinase-like ATPase, C-terminal domain"/>
    <property type="match status" value="1"/>
</dbReference>
<dbReference type="EMBL" id="CAKP01000115">
    <property type="protein sequence ID" value="CCJ34339.1"/>
    <property type="molecule type" value="Genomic_DNA"/>
</dbReference>
<feature type="domain" description="HAMP" evidence="11">
    <location>
        <begin position="1"/>
        <end position="37"/>
    </location>
</feature>
<dbReference type="CDD" id="cd06225">
    <property type="entry name" value="HAMP"/>
    <property type="match status" value="1"/>
</dbReference>
<organism evidence="12 13">
    <name type="scientific">Caloramator australicus RC3</name>
    <dbReference type="NCBI Taxonomy" id="857293"/>
    <lineage>
        <taxon>Bacteria</taxon>
        <taxon>Bacillati</taxon>
        <taxon>Bacillota</taxon>
        <taxon>Clostridia</taxon>
        <taxon>Eubacteriales</taxon>
        <taxon>Clostridiaceae</taxon>
        <taxon>Caloramator</taxon>
    </lineage>
</organism>
<dbReference type="Proteomes" id="UP000007652">
    <property type="component" value="Unassembled WGS sequence"/>
</dbReference>
<comment type="subcellular location">
    <subcellularLocation>
        <location evidence="2">Membrane</location>
    </subcellularLocation>
</comment>
<evidence type="ECO:0000256" key="1">
    <source>
        <dbReference type="ARBA" id="ARBA00000085"/>
    </source>
</evidence>
<keyword evidence="4" id="KW-0597">Phosphoprotein</keyword>
<accession>I7KW41</accession>
<dbReference type="EC" id="2.7.13.3" evidence="3"/>
<name>I7KW41_9CLOT</name>
<dbReference type="AlphaFoldDB" id="I7KW41"/>
<dbReference type="SUPFAM" id="SSF47384">
    <property type="entry name" value="Homodimeric domain of signal transducing histidine kinase"/>
    <property type="match status" value="1"/>
</dbReference>
<evidence type="ECO:0000256" key="6">
    <source>
        <dbReference type="ARBA" id="ARBA00022777"/>
    </source>
</evidence>
<comment type="caution">
    <text evidence="12">The sequence shown here is derived from an EMBL/GenBank/DDBJ whole genome shotgun (WGS) entry which is preliminary data.</text>
</comment>
<dbReference type="PANTHER" id="PTHR45453:SF3">
    <property type="entry name" value="HISTIDINE KINASE"/>
    <property type="match status" value="1"/>
</dbReference>
<evidence type="ECO:0000256" key="5">
    <source>
        <dbReference type="ARBA" id="ARBA00022679"/>
    </source>
</evidence>
<evidence type="ECO:0000256" key="2">
    <source>
        <dbReference type="ARBA" id="ARBA00004370"/>
    </source>
</evidence>
<dbReference type="SMART" id="SM00388">
    <property type="entry name" value="HisKA"/>
    <property type="match status" value="1"/>
</dbReference>
<dbReference type="InterPro" id="IPR036097">
    <property type="entry name" value="HisK_dim/P_sf"/>
</dbReference>
<keyword evidence="13" id="KW-1185">Reference proteome</keyword>
<comment type="catalytic activity">
    <reaction evidence="1">
        <text>ATP + protein L-histidine = ADP + protein N-phospho-L-histidine.</text>
        <dbReference type="EC" id="2.7.13.3"/>
    </reaction>
</comment>
<dbReference type="PROSITE" id="PS50885">
    <property type="entry name" value="HAMP"/>
    <property type="match status" value="1"/>
</dbReference>
<dbReference type="FunFam" id="1.10.287.130:FF:000001">
    <property type="entry name" value="Two-component sensor histidine kinase"/>
    <property type="match status" value="1"/>
</dbReference>
<dbReference type="InterPro" id="IPR003594">
    <property type="entry name" value="HATPase_dom"/>
</dbReference>
<evidence type="ECO:0000256" key="3">
    <source>
        <dbReference type="ARBA" id="ARBA00012438"/>
    </source>
</evidence>
<dbReference type="GO" id="GO:0016036">
    <property type="term" value="P:cellular response to phosphate starvation"/>
    <property type="evidence" value="ECO:0007669"/>
    <property type="project" value="TreeGrafter"/>
</dbReference>
<dbReference type="InterPro" id="IPR005467">
    <property type="entry name" value="His_kinase_dom"/>
</dbReference>
<proteinExistence type="predicted"/>
<evidence type="ECO:0000256" key="7">
    <source>
        <dbReference type="ARBA" id="ARBA00023012"/>
    </source>
</evidence>
<dbReference type="InterPro" id="IPR003661">
    <property type="entry name" value="HisK_dim/P_dom"/>
</dbReference>
<dbReference type="GO" id="GO:0005886">
    <property type="term" value="C:plasma membrane"/>
    <property type="evidence" value="ECO:0007669"/>
    <property type="project" value="TreeGrafter"/>
</dbReference>
<evidence type="ECO:0000313" key="13">
    <source>
        <dbReference type="Proteomes" id="UP000007652"/>
    </source>
</evidence>
<evidence type="ECO:0000313" key="12">
    <source>
        <dbReference type="EMBL" id="CCJ34339.1"/>
    </source>
</evidence>
<keyword evidence="5" id="KW-0808">Transferase</keyword>
<evidence type="ECO:0000256" key="4">
    <source>
        <dbReference type="ARBA" id="ARBA00022553"/>
    </source>
</evidence>
<dbReference type="InterPro" id="IPR050351">
    <property type="entry name" value="BphY/WalK/GraS-like"/>
</dbReference>
<evidence type="ECO:0000259" key="10">
    <source>
        <dbReference type="PROSITE" id="PS50109"/>
    </source>
</evidence>
<dbReference type="SUPFAM" id="SSF55874">
    <property type="entry name" value="ATPase domain of HSP90 chaperone/DNA topoisomerase II/histidine kinase"/>
    <property type="match status" value="1"/>
</dbReference>